<feature type="compositionally biased region" description="Basic and acidic residues" evidence="1">
    <location>
        <begin position="1"/>
        <end position="13"/>
    </location>
</feature>
<keyword evidence="4" id="KW-1185">Reference proteome</keyword>
<evidence type="ECO:0000256" key="2">
    <source>
        <dbReference type="SAM" id="Phobius"/>
    </source>
</evidence>
<keyword evidence="2" id="KW-0472">Membrane</keyword>
<feature type="transmembrane region" description="Helical" evidence="2">
    <location>
        <begin position="97"/>
        <end position="116"/>
    </location>
</feature>
<dbReference type="Proteomes" id="UP001359886">
    <property type="component" value="Unassembled WGS sequence"/>
</dbReference>
<protein>
    <recommendedName>
        <fullName evidence="5">DUF1269 domain-containing protein</fullName>
    </recommendedName>
</protein>
<feature type="region of interest" description="Disordered" evidence="1">
    <location>
        <begin position="1"/>
        <end position="22"/>
    </location>
</feature>
<evidence type="ECO:0000313" key="4">
    <source>
        <dbReference type="Proteomes" id="UP001359886"/>
    </source>
</evidence>
<proteinExistence type="predicted"/>
<comment type="caution">
    <text evidence="3">The sequence shown here is derived from an EMBL/GenBank/DDBJ whole genome shotgun (WGS) entry which is preliminary data.</text>
</comment>
<reference evidence="3 4" key="1">
    <citation type="submission" date="2024-02" db="EMBL/GenBank/DDBJ databases">
        <title>A novel Wenzhouxiangellaceae bacterium, isolated from coastal sediments.</title>
        <authorList>
            <person name="Du Z.-J."/>
            <person name="Ye Y.-Q."/>
            <person name="Zhang X.-Y."/>
        </authorList>
    </citation>
    <scope>NUCLEOTIDE SEQUENCE [LARGE SCALE GENOMIC DNA]</scope>
    <source>
        <strain evidence="3 4">CH-27</strain>
    </source>
</reference>
<organism evidence="3 4">
    <name type="scientific">Elongatibacter sediminis</name>
    <dbReference type="NCBI Taxonomy" id="3119006"/>
    <lineage>
        <taxon>Bacteria</taxon>
        <taxon>Pseudomonadati</taxon>
        <taxon>Pseudomonadota</taxon>
        <taxon>Gammaproteobacteria</taxon>
        <taxon>Chromatiales</taxon>
        <taxon>Wenzhouxiangellaceae</taxon>
        <taxon>Elongatibacter</taxon>
    </lineage>
</organism>
<dbReference type="RefSeq" id="WP_354694046.1">
    <property type="nucleotide sequence ID" value="NZ_JAZHOG010000002.1"/>
</dbReference>
<accession>A0AAW9RBN5</accession>
<dbReference type="AlphaFoldDB" id="A0AAW9RBN5"/>
<keyword evidence="2" id="KW-1133">Transmembrane helix</keyword>
<evidence type="ECO:0000256" key="1">
    <source>
        <dbReference type="SAM" id="MobiDB-lite"/>
    </source>
</evidence>
<name>A0AAW9RBN5_9GAMM</name>
<sequence length="218" mass="24776">MEDIRRHQQEKGRTNQNNFSNESQLARGNAMKCMYYLAPNLVSTQQVSDDLHDVGINDWLLHVVSKDEAGLKKEKLHSSNWLETTDLLRDGFIGANFGFIGGVLLAGAIMLLQPFGGDLPGIVYFFVVIVATLFGAWVGGLTGIDSENRKLRRFHDEIEAGKYLILIYAPRGMGERIKAMMAERHPEARHVATDRQFINPFSRVERKRRKREAEQAFE</sequence>
<gene>
    <name evidence="3" type="ORF">V3330_03700</name>
</gene>
<dbReference type="EMBL" id="JAZHOG010000002">
    <property type="protein sequence ID" value="MEJ8566724.1"/>
    <property type="molecule type" value="Genomic_DNA"/>
</dbReference>
<keyword evidence="2" id="KW-0812">Transmembrane</keyword>
<evidence type="ECO:0000313" key="3">
    <source>
        <dbReference type="EMBL" id="MEJ8566724.1"/>
    </source>
</evidence>
<feature type="transmembrane region" description="Helical" evidence="2">
    <location>
        <begin position="122"/>
        <end position="144"/>
    </location>
</feature>
<evidence type="ECO:0008006" key="5">
    <source>
        <dbReference type="Google" id="ProtNLM"/>
    </source>
</evidence>